<dbReference type="EMBL" id="FNHL01000002">
    <property type="protein sequence ID" value="SDM56148.1"/>
    <property type="molecule type" value="Genomic_DNA"/>
</dbReference>
<evidence type="ECO:0000256" key="2">
    <source>
        <dbReference type="ARBA" id="ARBA00009152"/>
    </source>
</evidence>
<dbReference type="AlphaFoldDB" id="A0A1G9U8E2"/>
<dbReference type="EC" id="3.1.3.15" evidence="3"/>
<dbReference type="PANTHER" id="PTHR21039">
    <property type="entry name" value="HISTIDINOL PHOSPHATASE-RELATED"/>
    <property type="match status" value="1"/>
</dbReference>
<dbReference type="SUPFAM" id="SSF89550">
    <property type="entry name" value="PHP domain-like"/>
    <property type="match status" value="1"/>
</dbReference>
<keyword evidence="6" id="KW-0368">Histidine biosynthesis</keyword>
<name>A0A1G9U8E2_9EURY</name>
<reference evidence="11" key="1">
    <citation type="submission" date="2016-10" db="EMBL/GenBank/DDBJ databases">
        <authorList>
            <person name="Varghese N."/>
            <person name="Submissions S."/>
        </authorList>
    </citation>
    <scope>NUCLEOTIDE SEQUENCE [LARGE SCALE GENOMIC DNA]</scope>
    <source>
        <strain evidence="11">CGMCC 1.10119</strain>
    </source>
</reference>
<dbReference type="RefSeq" id="WP_342026202.1">
    <property type="nucleotide sequence ID" value="NZ_FNHL01000002.1"/>
</dbReference>
<feature type="compositionally biased region" description="Basic and acidic residues" evidence="8">
    <location>
        <begin position="1"/>
        <end position="13"/>
    </location>
</feature>
<dbReference type="Proteomes" id="UP000199451">
    <property type="component" value="Unassembled WGS sequence"/>
</dbReference>
<accession>A0A1G9U8E2</accession>
<dbReference type="GO" id="GO:0005737">
    <property type="term" value="C:cytoplasm"/>
    <property type="evidence" value="ECO:0007669"/>
    <property type="project" value="TreeGrafter"/>
</dbReference>
<dbReference type="Pfam" id="PF02811">
    <property type="entry name" value="PHP"/>
    <property type="match status" value="1"/>
</dbReference>
<dbReference type="InterPro" id="IPR016195">
    <property type="entry name" value="Pol/histidinol_Pase-like"/>
</dbReference>
<dbReference type="InterPro" id="IPR010140">
    <property type="entry name" value="Histidinol_P_phosphatase_HisJ"/>
</dbReference>
<gene>
    <name evidence="10" type="ORF">SAMN04487949_2086</name>
</gene>
<evidence type="ECO:0000256" key="4">
    <source>
        <dbReference type="ARBA" id="ARBA00022605"/>
    </source>
</evidence>
<dbReference type="GO" id="GO:0004401">
    <property type="term" value="F:histidinol-phosphatase activity"/>
    <property type="evidence" value="ECO:0007669"/>
    <property type="project" value="UniProtKB-EC"/>
</dbReference>
<dbReference type="GO" id="GO:0000105">
    <property type="term" value="P:L-histidine biosynthetic process"/>
    <property type="evidence" value="ECO:0007669"/>
    <property type="project" value="UniProtKB-UniPathway"/>
</dbReference>
<keyword evidence="4" id="KW-0028">Amino-acid biosynthesis</keyword>
<dbReference type="Gene3D" id="3.20.20.140">
    <property type="entry name" value="Metal-dependent hydrolases"/>
    <property type="match status" value="1"/>
</dbReference>
<dbReference type="STRING" id="660521.SAMN04487949_2086"/>
<organism evidence="10 11">
    <name type="scientific">Halogranum gelatinilyticum</name>
    <dbReference type="NCBI Taxonomy" id="660521"/>
    <lineage>
        <taxon>Archaea</taxon>
        <taxon>Methanobacteriati</taxon>
        <taxon>Methanobacteriota</taxon>
        <taxon>Stenosarchaea group</taxon>
        <taxon>Halobacteria</taxon>
        <taxon>Halobacteriales</taxon>
        <taxon>Haloferacaceae</taxon>
    </lineage>
</organism>
<dbReference type="InterPro" id="IPR004013">
    <property type="entry name" value="PHP_dom"/>
</dbReference>
<sequence length="299" mass="34400">MDGREILRRRLPDETPPPSRGDTPNHTGDSFYLLPGEPPAVTHSHDYHVHSNYSDGRFLFQMARAAEKAGLDGIGFADHCNVSAREEMQETKRHLGFNLDQTYERRRQALDNLNERFDVTLYDAVEMDYDPQDEAEIAAFLDEADFDYSIGSVHHLEDVNVHFQGYFAKKDEDERRALADDYYDKLVALVESELFDIAAHVDLLERNPVLRGYATEEHYERVAKAFQNSRTIPEINGGRILRDYAEYHPAPSFREVLDAHDVPFTVGSDSHEPETLREVTPVLREFFEESGRDPVRIVE</sequence>
<keyword evidence="5" id="KW-0378">Hydrolase</keyword>
<protein>
    <recommendedName>
        <fullName evidence="3">histidinol-phosphatase</fullName>
        <ecNumber evidence="3">3.1.3.15</ecNumber>
    </recommendedName>
</protein>
<feature type="domain" description="PHP" evidence="9">
    <location>
        <begin position="46"/>
        <end position="236"/>
    </location>
</feature>
<dbReference type="PANTHER" id="PTHR21039:SF0">
    <property type="entry name" value="HISTIDINOL-PHOSPHATASE"/>
    <property type="match status" value="1"/>
</dbReference>
<evidence type="ECO:0000256" key="3">
    <source>
        <dbReference type="ARBA" id="ARBA00013085"/>
    </source>
</evidence>
<proteinExistence type="inferred from homology"/>
<evidence type="ECO:0000259" key="9">
    <source>
        <dbReference type="Pfam" id="PF02811"/>
    </source>
</evidence>
<evidence type="ECO:0000313" key="10">
    <source>
        <dbReference type="EMBL" id="SDM56148.1"/>
    </source>
</evidence>
<comment type="catalytic activity">
    <reaction evidence="7">
        <text>L-histidinol phosphate + H2O = L-histidinol + phosphate</text>
        <dbReference type="Rhea" id="RHEA:14465"/>
        <dbReference type="ChEBI" id="CHEBI:15377"/>
        <dbReference type="ChEBI" id="CHEBI:43474"/>
        <dbReference type="ChEBI" id="CHEBI:57699"/>
        <dbReference type="ChEBI" id="CHEBI:57980"/>
        <dbReference type="EC" id="3.1.3.15"/>
    </reaction>
</comment>
<keyword evidence="11" id="KW-1185">Reference proteome</keyword>
<feature type="region of interest" description="Disordered" evidence="8">
    <location>
        <begin position="1"/>
        <end position="30"/>
    </location>
</feature>
<comment type="pathway">
    <text evidence="1">Amino-acid biosynthesis; L-histidine biosynthesis; L-histidine from 5-phospho-alpha-D-ribose 1-diphosphate: step 8/9.</text>
</comment>
<evidence type="ECO:0000313" key="11">
    <source>
        <dbReference type="Proteomes" id="UP000199451"/>
    </source>
</evidence>
<evidence type="ECO:0000256" key="7">
    <source>
        <dbReference type="ARBA" id="ARBA00049158"/>
    </source>
</evidence>
<dbReference type="UniPathway" id="UPA00031">
    <property type="reaction ID" value="UER00013"/>
</dbReference>
<comment type="similarity">
    <text evidence="2">Belongs to the PHP hydrolase family. HisK subfamily.</text>
</comment>
<evidence type="ECO:0000256" key="6">
    <source>
        <dbReference type="ARBA" id="ARBA00023102"/>
    </source>
</evidence>
<evidence type="ECO:0000256" key="5">
    <source>
        <dbReference type="ARBA" id="ARBA00022801"/>
    </source>
</evidence>
<evidence type="ECO:0000256" key="1">
    <source>
        <dbReference type="ARBA" id="ARBA00004970"/>
    </source>
</evidence>
<evidence type="ECO:0000256" key="8">
    <source>
        <dbReference type="SAM" id="MobiDB-lite"/>
    </source>
</evidence>